<feature type="compositionally biased region" description="Basic and acidic residues" evidence="1">
    <location>
        <begin position="459"/>
        <end position="613"/>
    </location>
</feature>
<feature type="compositionally biased region" description="Basic and acidic residues" evidence="1">
    <location>
        <begin position="701"/>
        <end position="714"/>
    </location>
</feature>
<dbReference type="InterPro" id="IPR002557">
    <property type="entry name" value="Chitin-bd_dom"/>
</dbReference>
<reference evidence="4" key="1">
    <citation type="submission" date="2024-04" db="EMBL/GenBank/DDBJ databases">
        <authorList>
            <consortium name="Molecular Ecology Group"/>
        </authorList>
    </citation>
    <scope>NUCLEOTIDE SEQUENCE</scope>
</reference>
<dbReference type="PANTHER" id="PTHR22933:SF40">
    <property type="entry name" value="CUTICULAR PROTEIN ANALOGOUS TO PERITROPHINS 1-H"/>
    <property type="match status" value="1"/>
</dbReference>
<keyword evidence="2" id="KW-0732">Signal</keyword>
<evidence type="ECO:0000256" key="2">
    <source>
        <dbReference type="SAM" id="SignalP"/>
    </source>
</evidence>
<sequence>MREKRWLLLLALYGILLVHAVSAALKARPKFKIATTSTSTTTTTTEEPHVEENENANSETTTVAIETNGTTGHTLTGIPQIDYIWDPNLPRELNGYNLSDYPFYNSIPEDIDFKCDGLHDGFYASVPHKCQVYHHCLFGTRYDFLCANFTAFDQKTFICHFVSEVDCANSKRYWHRNDALYQAATTTTTTTTTVTPITASTSRPAVRDRIPPRRRPPARRRPYDYYEEDYYDDEYGRPSRDFADRDEYEYDDRKYRRDRDREFRDRDRDRDFRERDPLPRGRDDRDRDAVRDRYSGRGNRRDPPRSRDPLEDDSRPRARNPDQGVRSASREVDDLDVYDRRTESRNRDTDDRRYSDKRYRDDYDDKEPAAPSASATSNAEGLVKPAAPSSSVYARPRTPPKIRRPVPLSEQDRYAYKTTPAQPTEEPRRRPADLAEDDYYDDELEDIRPIRRPLRRRPSYRDRDRDRDRDFYETRDRDRPLRTRYHSSPEEVRLRTHQDRSRDRYYDRDRDRGRDRGKDRGSERSSDRDRGKSQDSERSSDRDRGRSQDPERTSDRDSRGRSQDSDRQERPYSPRLLDRERDTDRLRSSSRSKDLSDGTEVSRRPNSYDRTTEKTTTTPITTTTTTTTTTCLPEQLIHKSEVDAKDAVTDRSEKPSYSERPSRPTQTQSDRVTSDIQDYQNYRNLSEQSQRPSQQADYQTSEDRDLESKNEQSHHQVTYTDEYSSEYYDEPLEDPSPSPSPPPSRTAIRIVKRPFLPSRGGNPNPRGLSPVGSKAPHSPRREEETTDHRIALGENEDKSYYVQEEQDDNRNINHQESLKSDNKQYDIYKAIQSDFQKKQQQDEYDSAIFRPVLRRPIEKHNEKVEEEEEVSRSPEDLSNSSKGYSTQNQSYDLRNHQDESLTSKWTEDYSSDKYANAGNVPTGSPIRSKVRGGAETTPNIYSSTYKNEDIPDHLPSGPGNSYRVKQRINEVTHQLQDIPESEYDVTLNDALTPTLVQEANLPSGFVLPIHRQHLGRDAVLQPSENNYKLSRPINHHHQQQQQHPHQQKSFVPSPPFLPTNLNNNDRGRTMYYRTPEAIQVSGAQYRQQRQWQDYTVY</sequence>
<dbReference type="SMART" id="SM00494">
    <property type="entry name" value="ChtBD2"/>
    <property type="match status" value="1"/>
</dbReference>
<feature type="region of interest" description="Disordered" evidence="1">
    <location>
        <begin position="911"/>
        <end position="962"/>
    </location>
</feature>
<feature type="domain" description="Chitin-binding type-2" evidence="3">
    <location>
        <begin position="112"/>
        <end position="169"/>
    </location>
</feature>
<dbReference type="Pfam" id="PF01607">
    <property type="entry name" value="CBM_14"/>
    <property type="match status" value="1"/>
</dbReference>
<dbReference type="InterPro" id="IPR052976">
    <property type="entry name" value="Scoloptoxin-like"/>
</dbReference>
<proteinExistence type="predicted"/>
<feature type="compositionally biased region" description="Pro residues" evidence="1">
    <location>
        <begin position="734"/>
        <end position="744"/>
    </location>
</feature>
<organism evidence="4 5">
    <name type="scientific">Lasius platythorax</name>
    <dbReference type="NCBI Taxonomy" id="488582"/>
    <lineage>
        <taxon>Eukaryota</taxon>
        <taxon>Metazoa</taxon>
        <taxon>Ecdysozoa</taxon>
        <taxon>Arthropoda</taxon>
        <taxon>Hexapoda</taxon>
        <taxon>Insecta</taxon>
        <taxon>Pterygota</taxon>
        <taxon>Neoptera</taxon>
        <taxon>Endopterygota</taxon>
        <taxon>Hymenoptera</taxon>
        <taxon>Apocrita</taxon>
        <taxon>Aculeata</taxon>
        <taxon>Formicoidea</taxon>
        <taxon>Formicidae</taxon>
        <taxon>Formicinae</taxon>
        <taxon>Lasius</taxon>
        <taxon>Lasius</taxon>
    </lineage>
</organism>
<feature type="region of interest" description="Disordered" evidence="1">
    <location>
        <begin position="1034"/>
        <end position="1065"/>
    </location>
</feature>
<name>A0AAV2P1U7_9HYME</name>
<feature type="region of interest" description="Disordered" evidence="1">
    <location>
        <begin position="258"/>
        <end position="897"/>
    </location>
</feature>
<evidence type="ECO:0000313" key="4">
    <source>
        <dbReference type="EMBL" id="CAL1686889.1"/>
    </source>
</evidence>
<feature type="compositionally biased region" description="Basic and acidic residues" evidence="1">
    <location>
        <begin position="808"/>
        <end position="826"/>
    </location>
</feature>
<dbReference type="GO" id="GO:0005576">
    <property type="term" value="C:extracellular region"/>
    <property type="evidence" value="ECO:0007669"/>
    <property type="project" value="InterPro"/>
</dbReference>
<dbReference type="EMBL" id="OZ034830">
    <property type="protein sequence ID" value="CAL1686889.1"/>
    <property type="molecule type" value="Genomic_DNA"/>
</dbReference>
<feature type="compositionally biased region" description="Acidic residues" evidence="1">
    <location>
        <begin position="434"/>
        <end position="445"/>
    </location>
</feature>
<dbReference type="GO" id="GO:0008061">
    <property type="term" value="F:chitin binding"/>
    <property type="evidence" value="ECO:0007669"/>
    <property type="project" value="InterPro"/>
</dbReference>
<feature type="region of interest" description="Disordered" evidence="1">
    <location>
        <begin position="37"/>
        <end position="60"/>
    </location>
</feature>
<feature type="compositionally biased region" description="Basic and acidic residues" evidence="1">
    <location>
        <begin position="779"/>
        <end position="799"/>
    </location>
</feature>
<dbReference type="Proteomes" id="UP001497644">
    <property type="component" value="Chromosome 7"/>
</dbReference>
<gene>
    <name evidence="4" type="ORF">LPLAT_LOCUS12191</name>
</gene>
<dbReference type="PROSITE" id="PS50940">
    <property type="entry name" value="CHIT_BIND_II"/>
    <property type="match status" value="1"/>
</dbReference>
<feature type="chain" id="PRO_5043483566" description="Chitin-binding type-2 domain-containing protein" evidence="2">
    <location>
        <begin position="24"/>
        <end position="1097"/>
    </location>
</feature>
<evidence type="ECO:0000256" key="1">
    <source>
        <dbReference type="SAM" id="MobiDB-lite"/>
    </source>
</evidence>
<feature type="compositionally biased region" description="Low complexity" evidence="1">
    <location>
        <begin position="614"/>
        <end position="630"/>
    </location>
</feature>
<feature type="compositionally biased region" description="Polar residues" evidence="1">
    <location>
        <begin position="663"/>
        <end position="699"/>
    </location>
</feature>
<dbReference type="PANTHER" id="PTHR22933">
    <property type="entry name" value="FI18007P1-RELATED"/>
    <property type="match status" value="1"/>
</dbReference>
<evidence type="ECO:0000313" key="5">
    <source>
        <dbReference type="Proteomes" id="UP001497644"/>
    </source>
</evidence>
<feature type="compositionally biased region" description="Basic and acidic residues" evidence="1">
    <location>
        <begin position="636"/>
        <end position="662"/>
    </location>
</feature>
<dbReference type="AlphaFoldDB" id="A0AAV2P1U7"/>
<feature type="compositionally biased region" description="Polar residues" evidence="1">
    <location>
        <begin position="876"/>
        <end position="892"/>
    </location>
</feature>
<feature type="compositionally biased region" description="Polar residues" evidence="1">
    <location>
        <begin position="936"/>
        <end position="945"/>
    </location>
</feature>
<protein>
    <recommendedName>
        <fullName evidence="3">Chitin-binding type-2 domain-containing protein</fullName>
    </recommendedName>
</protein>
<feature type="region of interest" description="Disordered" evidence="1">
    <location>
        <begin position="188"/>
        <end position="243"/>
    </location>
</feature>
<feature type="compositionally biased region" description="Acidic residues" evidence="1">
    <location>
        <begin position="723"/>
        <end position="733"/>
    </location>
</feature>
<dbReference type="SUPFAM" id="SSF57625">
    <property type="entry name" value="Invertebrate chitin-binding proteins"/>
    <property type="match status" value="1"/>
</dbReference>
<dbReference type="Gene3D" id="2.170.140.10">
    <property type="entry name" value="Chitin binding domain"/>
    <property type="match status" value="1"/>
</dbReference>
<feature type="compositionally biased region" description="Basic and acidic residues" evidence="1">
    <location>
        <begin position="258"/>
        <end position="320"/>
    </location>
</feature>
<feature type="signal peptide" evidence="2">
    <location>
        <begin position="1"/>
        <end position="23"/>
    </location>
</feature>
<accession>A0AAV2P1U7</accession>
<dbReference type="InterPro" id="IPR036508">
    <property type="entry name" value="Chitin-bd_dom_sf"/>
</dbReference>
<feature type="compositionally biased region" description="Basic and acidic residues" evidence="1">
    <location>
        <begin position="328"/>
        <end position="368"/>
    </location>
</feature>
<feature type="compositionally biased region" description="Low complexity" evidence="1">
    <location>
        <begin position="188"/>
        <end position="201"/>
    </location>
</feature>
<evidence type="ECO:0000259" key="3">
    <source>
        <dbReference type="PROSITE" id="PS50940"/>
    </source>
</evidence>
<keyword evidence="5" id="KW-1185">Reference proteome</keyword>
<feature type="compositionally biased region" description="Basic and acidic residues" evidence="1">
    <location>
        <begin position="234"/>
        <end position="243"/>
    </location>
</feature>